<dbReference type="EMBL" id="JACXVP010000001">
    <property type="protein sequence ID" value="KAG5631923.1"/>
    <property type="molecule type" value="Genomic_DNA"/>
</dbReference>
<keyword evidence="2" id="KW-1185">Reference proteome</keyword>
<protein>
    <submittedName>
        <fullName evidence="1">Uncharacterized protein</fullName>
    </submittedName>
</protein>
<accession>A0A9J6B5N5</accession>
<comment type="caution">
    <text evidence="1">The sequence shown here is derived from an EMBL/GenBank/DDBJ whole genome shotgun (WGS) entry which is preliminary data.</text>
</comment>
<organism evidence="1 2">
    <name type="scientific">Solanum commersonii</name>
    <name type="common">Commerson's wild potato</name>
    <name type="synonym">Commerson's nightshade</name>
    <dbReference type="NCBI Taxonomy" id="4109"/>
    <lineage>
        <taxon>Eukaryota</taxon>
        <taxon>Viridiplantae</taxon>
        <taxon>Streptophyta</taxon>
        <taxon>Embryophyta</taxon>
        <taxon>Tracheophyta</taxon>
        <taxon>Spermatophyta</taxon>
        <taxon>Magnoliopsida</taxon>
        <taxon>eudicotyledons</taxon>
        <taxon>Gunneridae</taxon>
        <taxon>Pentapetalae</taxon>
        <taxon>asterids</taxon>
        <taxon>lamiids</taxon>
        <taxon>Solanales</taxon>
        <taxon>Solanaceae</taxon>
        <taxon>Solanoideae</taxon>
        <taxon>Solaneae</taxon>
        <taxon>Solanum</taxon>
    </lineage>
</organism>
<reference evidence="1 2" key="1">
    <citation type="submission" date="2020-09" db="EMBL/GenBank/DDBJ databases">
        <title>De no assembly of potato wild relative species, Solanum commersonii.</title>
        <authorList>
            <person name="Cho K."/>
        </authorList>
    </citation>
    <scope>NUCLEOTIDE SEQUENCE [LARGE SCALE GENOMIC DNA]</scope>
    <source>
        <strain evidence="1">LZ3.2</strain>
        <tissue evidence="1">Leaf</tissue>
    </source>
</reference>
<sequence length="97" mass="11100">MKLSCKSGNPLCPGLTDHSPFILQFVDWNHSRPDFILATQLKFLKGKLKEWNATSDGSLERKKNDILGKVAQMDLIMEQTSLIDYELAQRVHLDLAW</sequence>
<gene>
    <name evidence="1" type="ORF">H5410_003640</name>
</gene>
<evidence type="ECO:0000313" key="1">
    <source>
        <dbReference type="EMBL" id="KAG5631923.1"/>
    </source>
</evidence>
<proteinExistence type="predicted"/>
<dbReference type="Proteomes" id="UP000824120">
    <property type="component" value="Chromosome 1"/>
</dbReference>
<name>A0A9J6B5N5_SOLCO</name>
<dbReference type="AlphaFoldDB" id="A0A9J6B5N5"/>
<evidence type="ECO:0000313" key="2">
    <source>
        <dbReference type="Proteomes" id="UP000824120"/>
    </source>
</evidence>